<dbReference type="InterPro" id="IPR025359">
    <property type="entry name" value="SduA_C"/>
</dbReference>
<dbReference type="Pfam" id="PF14082">
    <property type="entry name" value="SduA_C"/>
    <property type="match status" value="1"/>
</dbReference>
<organism evidence="2 3">
    <name type="scientific">Streptomyces amakusaensis</name>
    <dbReference type="NCBI Taxonomy" id="67271"/>
    <lineage>
        <taxon>Bacteria</taxon>
        <taxon>Bacillati</taxon>
        <taxon>Actinomycetota</taxon>
        <taxon>Actinomycetes</taxon>
        <taxon>Kitasatosporales</taxon>
        <taxon>Streptomycetaceae</taxon>
        <taxon>Streptomyces</taxon>
    </lineage>
</organism>
<proteinExistence type="predicted"/>
<feature type="domain" description="Shedu protein SduA C-terminal" evidence="1">
    <location>
        <begin position="227"/>
        <end position="374"/>
    </location>
</feature>
<evidence type="ECO:0000313" key="2">
    <source>
        <dbReference type="EMBL" id="MFC5150782.1"/>
    </source>
</evidence>
<gene>
    <name evidence="2" type="ORF">ACFPRH_03415</name>
</gene>
<comment type="caution">
    <text evidence="2">The sequence shown here is derived from an EMBL/GenBank/DDBJ whole genome shotgun (WGS) entry which is preliminary data.</text>
</comment>
<protein>
    <submittedName>
        <fullName evidence="2">Shedu anti-phage system protein SduA domain-containing protein</fullName>
    </submittedName>
</protein>
<dbReference type="EMBL" id="JBHSKP010000001">
    <property type="protein sequence ID" value="MFC5150782.1"/>
    <property type="molecule type" value="Genomic_DNA"/>
</dbReference>
<sequence>MAESDWKRVVAQLRLGLDGPTSEQVSLAACLGFSFVPETSVHVAAAFLRLRSAAALLLPGPRRFDDSAYEYLERICAEIGIPAPPRADVPNRDVLDAWLAAAWARRSIQHLERLEPCVGDVVVAPPLRHGEENRHGVINSIRSDGRLNFVGGRNGGARIHRVLRIVRPNEPDYDKLTLKAREEVAQANPFPERLTRAQQAALEPFKVKRRPSPADREALREALDTATSERDMQVLLERHPSLLAGTVKGNHGTWVRRQVRLGNSYVPDFLMASETSAGVSWHLVELESPTARLTNAGNQRESPTLRTAINQIHDWREWLTNNLLSARTELPGITAQSRGLIIMGREDPTDRAEGIRDRHSRESRIEIRTYDWLLRAVEGEGIALLGLLDLETDELDLDAWSD</sequence>
<evidence type="ECO:0000259" key="1">
    <source>
        <dbReference type="Pfam" id="PF14082"/>
    </source>
</evidence>
<dbReference type="Proteomes" id="UP001596160">
    <property type="component" value="Unassembled WGS sequence"/>
</dbReference>
<dbReference type="RefSeq" id="WP_344477180.1">
    <property type="nucleotide sequence ID" value="NZ_BAAASB010000007.1"/>
</dbReference>
<keyword evidence="3" id="KW-1185">Reference proteome</keyword>
<accession>A0ABW0AFI4</accession>
<reference evidence="3" key="1">
    <citation type="journal article" date="2019" name="Int. J. Syst. Evol. Microbiol.">
        <title>The Global Catalogue of Microorganisms (GCM) 10K type strain sequencing project: providing services to taxonomists for standard genome sequencing and annotation.</title>
        <authorList>
            <consortium name="The Broad Institute Genomics Platform"/>
            <consortium name="The Broad Institute Genome Sequencing Center for Infectious Disease"/>
            <person name="Wu L."/>
            <person name="Ma J."/>
        </authorList>
    </citation>
    <scope>NUCLEOTIDE SEQUENCE [LARGE SCALE GENOMIC DNA]</scope>
    <source>
        <strain evidence="3">PCU 266</strain>
    </source>
</reference>
<evidence type="ECO:0000313" key="3">
    <source>
        <dbReference type="Proteomes" id="UP001596160"/>
    </source>
</evidence>
<name>A0ABW0AFI4_9ACTN</name>